<dbReference type="EMBL" id="KV427642">
    <property type="protein sequence ID" value="KZT03661.1"/>
    <property type="molecule type" value="Genomic_DNA"/>
</dbReference>
<reference evidence="1 2" key="1">
    <citation type="journal article" date="2016" name="Mol. Biol. Evol.">
        <title>Comparative Genomics of Early-Diverging Mushroom-Forming Fungi Provides Insights into the Origins of Lignocellulose Decay Capabilities.</title>
        <authorList>
            <person name="Nagy L.G."/>
            <person name="Riley R."/>
            <person name="Tritt A."/>
            <person name="Adam C."/>
            <person name="Daum C."/>
            <person name="Floudas D."/>
            <person name="Sun H."/>
            <person name="Yadav J.S."/>
            <person name="Pangilinan J."/>
            <person name="Larsson K.H."/>
            <person name="Matsuura K."/>
            <person name="Barry K."/>
            <person name="Labutti K."/>
            <person name="Kuo R."/>
            <person name="Ohm R.A."/>
            <person name="Bhattacharya S.S."/>
            <person name="Shirouzu T."/>
            <person name="Yoshinaga Y."/>
            <person name="Martin F.M."/>
            <person name="Grigoriev I.V."/>
            <person name="Hibbett D.S."/>
        </authorList>
    </citation>
    <scope>NUCLEOTIDE SEQUENCE [LARGE SCALE GENOMIC DNA]</scope>
    <source>
        <strain evidence="1 2">93-53</strain>
    </source>
</reference>
<proteinExistence type="predicted"/>
<gene>
    <name evidence="1" type="ORF">LAESUDRAFT_330599</name>
</gene>
<sequence length="127" mass="14038">MSRPSPTSRLPSYRESHLRRFHPYPRVQRRHDQYTYQPATDVVLPAVAAQGLGASSSIRTTASAASTEESVLEVPPAVTLRPEVHVNGSADEDVSTLNLSVDAAPDVRRRGWKSYFLRIVSVLKILA</sequence>
<dbReference type="RefSeq" id="XP_040761401.1">
    <property type="nucleotide sequence ID" value="XM_040902049.1"/>
</dbReference>
<organism evidence="1 2">
    <name type="scientific">Laetiporus sulphureus 93-53</name>
    <dbReference type="NCBI Taxonomy" id="1314785"/>
    <lineage>
        <taxon>Eukaryota</taxon>
        <taxon>Fungi</taxon>
        <taxon>Dikarya</taxon>
        <taxon>Basidiomycota</taxon>
        <taxon>Agaricomycotina</taxon>
        <taxon>Agaricomycetes</taxon>
        <taxon>Polyporales</taxon>
        <taxon>Laetiporus</taxon>
    </lineage>
</organism>
<dbReference type="OrthoDB" id="2637024at2759"/>
<name>A0A165CXC8_9APHY</name>
<dbReference type="InParanoid" id="A0A165CXC8"/>
<dbReference type="AlphaFoldDB" id="A0A165CXC8"/>
<protein>
    <submittedName>
        <fullName evidence="1">Uncharacterized protein</fullName>
    </submittedName>
</protein>
<keyword evidence="2" id="KW-1185">Reference proteome</keyword>
<dbReference type="GeneID" id="63819080"/>
<evidence type="ECO:0000313" key="2">
    <source>
        <dbReference type="Proteomes" id="UP000076871"/>
    </source>
</evidence>
<evidence type="ECO:0000313" key="1">
    <source>
        <dbReference type="EMBL" id="KZT03661.1"/>
    </source>
</evidence>
<dbReference type="Proteomes" id="UP000076871">
    <property type="component" value="Unassembled WGS sequence"/>
</dbReference>
<accession>A0A165CXC8</accession>